<name>A0ABD1SLU8_9LAMI</name>
<dbReference type="EMBL" id="JBFOLJ010000010">
    <property type="protein sequence ID" value="KAL2501600.1"/>
    <property type="molecule type" value="Genomic_DNA"/>
</dbReference>
<comment type="caution">
    <text evidence="2">The sequence shown here is derived from an EMBL/GenBank/DDBJ whole genome shotgun (WGS) entry which is preliminary data.</text>
</comment>
<gene>
    <name evidence="2" type="ORF">Fot_35448</name>
</gene>
<protein>
    <submittedName>
        <fullName evidence="2">Uncharacterized protein</fullName>
    </submittedName>
</protein>
<dbReference type="Proteomes" id="UP001604277">
    <property type="component" value="Unassembled WGS sequence"/>
</dbReference>
<accession>A0ABD1SLU8</accession>
<sequence>MENAGDSRRAWRGREDPSLGVEDHVPREWGASQTSISHPLGKSEYINIRSRQDELDPTVLRKLLALAAIATTSVHKYWISSFAKAADNTIDRLVENGKNVYFPKSRA</sequence>
<evidence type="ECO:0000313" key="2">
    <source>
        <dbReference type="EMBL" id="KAL2501600.1"/>
    </source>
</evidence>
<organism evidence="2 3">
    <name type="scientific">Forsythia ovata</name>
    <dbReference type="NCBI Taxonomy" id="205694"/>
    <lineage>
        <taxon>Eukaryota</taxon>
        <taxon>Viridiplantae</taxon>
        <taxon>Streptophyta</taxon>
        <taxon>Embryophyta</taxon>
        <taxon>Tracheophyta</taxon>
        <taxon>Spermatophyta</taxon>
        <taxon>Magnoliopsida</taxon>
        <taxon>eudicotyledons</taxon>
        <taxon>Gunneridae</taxon>
        <taxon>Pentapetalae</taxon>
        <taxon>asterids</taxon>
        <taxon>lamiids</taxon>
        <taxon>Lamiales</taxon>
        <taxon>Oleaceae</taxon>
        <taxon>Forsythieae</taxon>
        <taxon>Forsythia</taxon>
    </lineage>
</organism>
<feature type="compositionally biased region" description="Basic and acidic residues" evidence="1">
    <location>
        <begin position="1"/>
        <end position="27"/>
    </location>
</feature>
<evidence type="ECO:0000313" key="3">
    <source>
        <dbReference type="Proteomes" id="UP001604277"/>
    </source>
</evidence>
<dbReference type="AlphaFoldDB" id="A0ABD1SLU8"/>
<feature type="region of interest" description="Disordered" evidence="1">
    <location>
        <begin position="1"/>
        <end position="36"/>
    </location>
</feature>
<proteinExistence type="predicted"/>
<reference evidence="3" key="1">
    <citation type="submission" date="2024-07" db="EMBL/GenBank/DDBJ databases">
        <title>Two chromosome-level genome assemblies of Korean endemic species Abeliophyllum distichum and Forsythia ovata (Oleaceae).</title>
        <authorList>
            <person name="Jang H."/>
        </authorList>
    </citation>
    <scope>NUCLEOTIDE SEQUENCE [LARGE SCALE GENOMIC DNA]</scope>
</reference>
<keyword evidence="3" id="KW-1185">Reference proteome</keyword>
<evidence type="ECO:0000256" key="1">
    <source>
        <dbReference type="SAM" id="MobiDB-lite"/>
    </source>
</evidence>